<dbReference type="RefSeq" id="WP_042801404.1">
    <property type="nucleotide sequence ID" value="NZ_AVSP01000004.1"/>
</dbReference>
<gene>
    <name evidence="4" type="ORF">AK33_01710</name>
</gene>
<dbReference type="AlphaFoldDB" id="A0A011M0V9"/>
<dbReference type="InterPro" id="IPR001509">
    <property type="entry name" value="Epimerase_deHydtase"/>
</dbReference>
<dbReference type="Pfam" id="PF08338">
    <property type="entry name" value="DUF1731"/>
    <property type="match status" value="1"/>
</dbReference>
<accession>A0A011M0V9</accession>
<dbReference type="InterPro" id="IPR036291">
    <property type="entry name" value="NAD(P)-bd_dom_sf"/>
</dbReference>
<keyword evidence="5" id="KW-1185">Reference proteome</keyword>
<dbReference type="PATRIC" id="fig|1450449.3.peg.300"/>
<dbReference type="NCBIfam" id="TIGR01777">
    <property type="entry name" value="yfcH"/>
    <property type="match status" value="1"/>
</dbReference>
<dbReference type="PANTHER" id="PTHR11092">
    <property type="entry name" value="SUGAR NUCLEOTIDE EPIMERASE RELATED"/>
    <property type="match status" value="1"/>
</dbReference>
<dbReference type="InterPro" id="IPR013549">
    <property type="entry name" value="DUF1731"/>
</dbReference>
<dbReference type="PANTHER" id="PTHR11092:SF0">
    <property type="entry name" value="EPIMERASE FAMILY PROTEIN SDR39U1"/>
    <property type="match status" value="1"/>
</dbReference>
<reference evidence="4 5" key="1">
    <citation type="journal article" date="2014" name="Genome Announc.">
        <title>Genome Sequence of a Presumptive Mannheimia haemolytica Strain with an A1/A6-Cross-Reactive Serotype from a White-Tailed Deer (Odocoileus virginianus).</title>
        <authorList>
            <person name="Lawrence P.K."/>
            <person name="Bey R.F."/>
            <person name="Wiener B."/>
            <person name="Kittichotirat W."/>
            <person name="Bumgarner R.E."/>
        </authorList>
    </citation>
    <scope>NUCLEOTIDE SEQUENCE [LARGE SCALE GENOMIC DNA]</scope>
    <source>
        <strain evidence="4 5">PKL10</strain>
    </source>
</reference>
<evidence type="ECO:0000259" key="2">
    <source>
        <dbReference type="Pfam" id="PF01370"/>
    </source>
</evidence>
<comment type="similarity">
    <text evidence="1">Belongs to the NAD(P)-dependent epimerase/dehydratase family. SDR39U1 subfamily.</text>
</comment>
<feature type="domain" description="NAD-dependent epimerase/dehydratase" evidence="2">
    <location>
        <begin position="3"/>
        <end position="217"/>
    </location>
</feature>
<evidence type="ECO:0000259" key="3">
    <source>
        <dbReference type="Pfam" id="PF08338"/>
    </source>
</evidence>
<evidence type="ECO:0000313" key="4">
    <source>
        <dbReference type="EMBL" id="EXI63143.1"/>
    </source>
</evidence>
<feature type="domain" description="DUF1731" evidence="3">
    <location>
        <begin position="251"/>
        <end position="290"/>
    </location>
</feature>
<dbReference type="Pfam" id="PF01370">
    <property type="entry name" value="Epimerase"/>
    <property type="match status" value="1"/>
</dbReference>
<evidence type="ECO:0000313" key="5">
    <source>
        <dbReference type="Proteomes" id="UP000054123"/>
    </source>
</evidence>
<dbReference type="EMBL" id="JANJ01000001">
    <property type="protein sequence ID" value="EXI63143.1"/>
    <property type="molecule type" value="Genomic_DNA"/>
</dbReference>
<dbReference type="Gene3D" id="3.40.50.720">
    <property type="entry name" value="NAD(P)-binding Rossmann-like Domain"/>
    <property type="match status" value="1"/>
</dbReference>
<organism evidence="4 5">
    <name type="scientific">Mannheimia granulomatis</name>
    <dbReference type="NCBI Taxonomy" id="85402"/>
    <lineage>
        <taxon>Bacteria</taxon>
        <taxon>Pseudomonadati</taxon>
        <taxon>Pseudomonadota</taxon>
        <taxon>Gammaproteobacteria</taxon>
        <taxon>Pasteurellales</taxon>
        <taxon>Pasteurellaceae</taxon>
        <taxon>Mannheimia</taxon>
    </lineage>
</organism>
<dbReference type="Proteomes" id="UP000054123">
    <property type="component" value="Unassembled WGS sequence"/>
</dbReference>
<sequence>MKILVTGGTGFIGTELVRCLKSENHHFTLLTRNRELKSDDKQIQYCYSLDEFSDLNDFDAVINFAGEPIFDKHWTEKQKEKLFKSRIEVTAKLSKLIQQSQHPPHTFLSGSAIGIYGDLPQSANFYTESTACIAGDFAATLCQAWENEALKAASEKTRVCLIRTGMVLSPNGGALKKMLPLYKWGLGGKLGSGKQYWGWISLQDHVQAVIFLLKNANCSGAFNFVAPNPVTNAEFNEALARAVKKPAIFHVPAFMLKLILGERASLLLDNQQIIPEKLVKAGFQFQDPILSEKVFLKAPK</sequence>
<evidence type="ECO:0000256" key="1">
    <source>
        <dbReference type="ARBA" id="ARBA00009353"/>
    </source>
</evidence>
<comment type="caution">
    <text evidence="4">The sequence shown here is derived from an EMBL/GenBank/DDBJ whole genome shotgun (WGS) entry which is preliminary data.</text>
</comment>
<protein>
    <submittedName>
        <fullName evidence="4">Epimerase</fullName>
    </submittedName>
</protein>
<dbReference type="InterPro" id="IPR010099">
    <property type="entry name" value="SDR39U1"/>
</dbReference>
<name>A0A011M0V9_9PAST</name>
<dbReference type="STRING" id="1122190.GCA_000621105_00183"/>
<proteinExistence type="inferred from homology"/>
<dbReference type="OrthoDB" id="9801773at2"/>
<dbReference type="SUPFAM" id="SSF51735">
    <property type="entry name" value="NAD(P)-binding Rossmann-fold domains"/>
    <property type="match status" value="1"/>
</dbReference>